<dbReference type="InterPro" id="IPR036388">
    <property type="entry name" value="WH-like_DNA-bd_sf"/>
</dbReference>
<comment type="caution">
    <text evidence="7">The sequence shown here is derived from an EMBL/GenBank/DDBJ whole genome shotgun (WGS) entry which is preliminary data.</text>
</comment>
<feature type="domain" description="RNA polymerase sigma factor 70 region 4 type 2" evidence="6">
    <location>
        <begin position="124"/>
        <end position="174"/>
    </location>
</feature>
<proteinExistence type="inferred from homology"/>
<reference evidence="8" key="1">
    <citation type="journal article" date="2018" name="Front. Microbiol.">
        <title>Genome-Based Analysis Reveals the Taxonomy and Diversity of the Family Idiomarinaceae.</title>
        <authorList>
            <person name="Liu Y."/>
            <person name="Lai Q."/>
            <person name="Shao Z."/>
        </authorList>
    </citation>
    <scope>NUCLEOTIDE SEQUENCE [LARGE SCALE GENOMIC DNA]</scope>
    <source>
        <strain evidence="8">c121</strain>
    </source>
</reference>
<dbReference type="NCBIfam" id="TIGR02937">
    <property type="entry name" value="sigma70-ECF"/>
    <property type="match status" value="1"/>
</dbReference>
<name>A0A432Z4F4_9GAMM</name>
<dbReference type="GO" id="GO:0006352">
    <property type="term" value="P:DNA-templated transcription initiation"/>
    <property type="evidence" value="ECO:0007669"/>
    <property type="project" value="InterPro"/>
</dbReference>
<dbReference type="Pfam" id="PF04542">
    <property type="entry name" value="Sigma70_r2"/>
    <property type="match status" value="1"/>
</dbReference>
<keyword evidence="8" id="KW-1185">Reference proteome</keyword>
<comment type="similarity">
    <text evidence="1">Belongs to the sigma-70 factor family. ECF subfamily.</text>
</comment>
<keyword evidence="2" id="KW-0805">Transcription regulation</keyword>
<dbReference type="GO" id="GO:0003677">
    <property type="term" value="F:DNA binding"/>
    <property type="evidence" value="ECO:0007669"/>
    <property type="project" value="InterPro"/>
</dbReference>
<keyword evidence="3" id="KW-0731">Sigma factor</keyword>
<dbReference type="SUPFAM" id="SSF88946">
    <property type="entry name" value="Sigma2 domain of RNA polymerase sigma factors"/>
    <property type="match status" value="1"/>
</dbReference>
<evidence type="ECO:0000256" key="3">
    <source>
        <dbReference type="ARBA" id="ARBA00023082"/>
    </source>
</evidence>
<dbReference type="SUPFAM" id="SSF88659">
    <property type="entry name" value="Sigma3 and sigma4 domains of RNA polymerase sigma factors"/>
    <property type="match status" value="1"/>
</dbReference>
<dbReference type="Pfam" id="PF08281">
    <property type="entry name" value="Sigma70_r4_2"/>
    <property type="match status" value="1"/>
</dbReference>
<dbReference type="AlphaFoldDB" id="A0A432Z4F4"/>
<evidence type="ECO:0000313" key="8">
    <source>
        <dbReference type="Proteomes" id="UP000287022"/>
    </source>
</evidence>
<dbReference type="InterPro" id="IPR013249">
    <property type="entry name" value="RNA_pol_sigma70_r4_t2"/>
</dbReference>
<evidence type="ECO:0000256" key="4">
    <source>
        <dbReference type="ARBA" id="ARBA00023163"/>
    </source>
</evidence>
<feature type="domain" description="RNA polymerase sigma-70 region 2" evidence="5">
    <location>
        <begin position="29"/>
        <end position="96"/>
    </location>
</feature>
<dbReference type="InterPro" id="IPR014284">
    <property type="entry name" value="RNA_pol_sigma-70_dom"/>
</dbReference>
<dbReference type="STRING" id="1122124.GCA_000423165_01662"/>
<evidence type="ECO:0000256" key="1">
    <source>
        <dbReference type="ARBA" id="ARBA00010641"/>
    </source>
</evidence>
<dbReference type="CDD" id="cd06171">
    <property type="entry name" value="Sigma70_r4"/>
    <property type="match status" value="1"/>
</dbReference>
<dbReference type="PANTHER" id="PTHR43133:SF46">
    <property type="entry name" value="RNA POLYMERASE SIGMA-70 FACTOR ECF SUBFAMILY"/>
    <property type="match status" value="1"/>
</dbReference>
<dbReference type="EMBL" id="PIQE01000002">
    <property type="protein sequence ID" value="RUO72723.1"/>
    <property type="molecule type" value="Genomic_DNA"/>
</dbReference>
<dbReference type="Gene3D" id="1.10.10.10">
    <property type="entry name" value="Winged helix-like DNA-binding domain superfamily/Winged helix DNA-binding domain"/>
    <property type="match status" value="1"/>
</dbReference>
<protein>
    <submittedName>
        <fullName evidence="7">RNA polymerase sigma factor</fullName>
    </submittedName>
</protein>
<keyword evidence="4" id="KW-0804">Transcription</keyword>
<dbReference type="InterPro" id="IPR039425">
    <property type="entry name" value="RNA_pol_sigma-70-like"/>
</dbReference>
<evidence type="ECO:0000259" key="5">
    <source>
        <dbReference type="Pfam" id="PF04542"/>
    </source>
</evidence>
<dbReference type="InterPro" id="IPR007627">
    <property type="entry name" value="RNA_pol_sigma70_r2"/>
</dbReference>
<organism evidence="7 8">
    <name type="scientific">Pseudidiomarina sediminum</name>
    <dbReference type="NCBI Taxonomy" id="431675"/>
    <lineage>
        <taxon>Bacteria</taxon>
        <taxon>Pseudomonadati</taxon>
        <taxon>Pseudomonadota</taxon>
        <taxon>Gammaproteobacteria</taxon>
        <taxon>Alteromonadales</taxon>
        <taxon>Idiomarinaceae</taxon>
        <taxon>Pseudidiomarina</taxon>
    </lineage>
</organism>
<dbReference type="PANTHER" id="PTHR43133">
    <property type="entry name" value="RNA POLYMERASE ECF-TYPE SIGMA FACTO"/>
    <property type="match status" value="1"/>
</dbReference>
<dbReference type="Gene3D" id="1.10.1740.10">
    <property type="match status" value="1"/>
</dbReference>
<dbReference type="GO" id="GO:0016987">
    <property type="term" value="F:sigma factor activity"/>
    <property type="evidence" value="ECO:0007669"/>
    <property type="project" value="UniProtKB-KW"/>
</dbReference>
<dbReference type="Proteomes" id="UP000287022">
    <property type="component" value="Unassembled WGS sequence"/>
</dbReference>
<sequence length="186" mass="21457">MQLQPELEDSDTDLVAQAVQGNSQAFRQLFDRHYRRIYALVWRLAGDHDSAHDVTQEVFIKVWRSLTSFRGESKFSTWLHTVATRVAISELRKQKRWQQGLVLTDDPTYSEQLASAQSTDVSLLDRLILRLPVQMRWVFVLHCIEGLRHEEVAQELGIAVGTSKTQVHRARALLEEWLSDDTTNNS</sequence>
<evidence type="ECO:0000256" key="2">
    <source>
        <dbReference type="ARBA" id="ARBA00023015"/>
    </source>
</evidence>
<dbReference type="InterPro" id="IPR013324">
    <property type="entry name" value="RNA_pol_sigma_r3/r4-like"/>
</dbReference>
<gene>
    <name evidence="7" type="ORF">CWI80_07430</name>
</gene>
<evidence type="ECO:0000259" key="6">
    <source>
        <dbReference type="Pfam" id="PF08281"/>
    </source>
</evidence>
<dbReference type="InterPro" id="IPR013325">
    <property type="entry name" value="RNA_pol_sigma_r2"/>
</dbReference>
<evidence type="ECO:0000313" key="7">
    <source>
        <dbReference type="EMBL" id="RUO72723.1"/>
    </source>
</evidence>
<accession>A0A432Z4F4</accession>